<keyword evidence="2" id="KW-0503">Monooxygenase</keyword>
<evidence type="ECO:0000256" key="2">
    <source>
        <dbReference type="RuleBase" id="RU000461"/>
    </source>
</evidence>
<organism evidence="3 4">
    <name type="scientific">Actinomadura fulvescens</name>
    <dbReference type="NCBI Taxonomy" id="46160"/>
    <lineage>
        <taxon>Bacteria</taxon>
        <taxon>Bacillati</taxon>
        <taxon>Actinomycetota</taxon>
        <taxon>Actinomycetes</taxon>
        <taxon>Streptosporangiales</taxon>
        <taxon>Thermomonosporaceae</taxon>
        <taxon>Actinomadura</taxon>
    </lineage>
</organism>
<keyword evidence="2" id="KW-0349">Heme</keyword>
<dbReference type="SUPFAM" id="SSF48264">
    <property type="entry name" value="Cytochrome P450"/>
    <property type="match status" value="1"/>
</dbReference>
<keyword evidence="2" id="KW-0560">Oxidoreductase</keyword>
<accession>A0ABN3QKJ1</accession>
<dbReference type="InterPro" id="IPR017972">
    <property type="entry name" value="Cyt_P450_CS"/>
</dbReference>
<keyword evidence="4" id="KW-1185">Reference proteome</keyword>
<dbReference type="CDD" id="cd11031">
    <property type="entry name" value="Cyp158A-like"/>
    <property type="match status" value="1"/>
</dbReference>
<dbReference type="PANTHER" id="PTHR46696">
    <property type="entry name" value="P450, PUTATIVE (EUROFUNG)-RELATED"/>
    <property type="match status" value="1"/>
</dbReference>
<evidence type="ECO:0000313" key="3">
    <source>
        <dbReference type="EMBL" id="GAA2628893.1"/>
    </source>
</evidence>
<keyword evidence="2" id="KW-0479">Metal-binding</keyword>
<protein>
    <submittedName>
        <fullName evidence="3">Cytochrome P450</fullName>
    </submittedName>
</protein>
<evidence type="ECO:0000256" key="1">
    <source>
        <dbReference type="ARBA" id="ARBA00010617"/>
    </source>
</evidence>
<comment type="caution">
    <text evidence="3">The sequence shown here is derived from an EMBL/GenBank/DDBJ whole genome shotgun (WGS) entry which is preliminary data.</text>
</comment>
<dbReference type="EMBL" id="BAAATD010000014">
    <property type="protein sequence ID" value="GAA2628893.1"/>
    <property type="molecule type" value="Genomic_DNA"/>
</dbReference>
<dbReference type="PRINTS" id="PR00359">
    <property type="entry name" value="BP450"/>
</dbReference>
<proteinExistence type="inferred from homology"/>
<evidence type="ECO:0000313" key="4">
    <source>
        <dbReference type="Proteomes" id="UP001501509"/>
    </source>
</evidence>
<dbReference type="RefSeq" id="WP_344547519.1">
    <property type="nucleotide sequence ID" value="NZ_BAAATD010000014.1"/>
</dbReference>
<dbReference type="Pfam" id="PF00067">
    <property type="entry name" value="p450"/>
    <property type="match status" value="1"/>
</dbReference>
<dbReference type="Proteomes" id="UP001501509">
    <property type="component" value="Unassembled WGS sequence"/>
</dbReference>
<dbReference type="Gene3D" id="1.10.630.10">
    <property type="entry name" value="Cytochrome P450"/>
    <property type="match status" value="1"/>
</dbReference>
<comment type="similarity">
    <text evidence="1 2">Belongs to the cytochrome P450 family.</text>
</comment>
<reference evidence="3 4" key="1">
    <citation type="journal article" date="2019" name="Int. J. Syst. Evol. Microbiol.">
        <title>The Global Catalogue of Microorganisms (GCM) 10K type strain sequencing project: providing services to taxonomists for standard genome sequencing and annotation.</title>
        <authorList>
            <consortium name="The Broad Institute Genomics Platform"/>
            <consortium name="The Broad Institute Genome Sequencing Center for Infectious Disease"/>
            <person name="Wu L."/>
            <person name="Ma J."/>
        </authorList>
    </citation>
    <scope>NUCLEOTIDE SEQUENCE [LARGE SCALE GENOMIC DNA]</scope>
    <source>
        <strain evidence="3 4">JCM 6833</strain>
    </source>
</reference>
<dbReference type="PROSITE" id="PS00086">
    <property type="entry name" value="CYTOCHROME_P450"/>
    <property type="match status" value="1"/>
</dbReference>
<dbReference type="InterPro" id="IPR036396">
    <property type="entry name" value="Cyt_P450_sf"/>
</dbReference>
<sequence>MTSRDTRAELHFPFTTPPPLTVPPEFAELRAGCPVARVAFPTGYEGWLVSSYEHVRTVLTDPRFSRAAVNRPDAPVMRPIIPDSRSLLKKDGAEHARLRKIAVRAFSVASVRELRPFIARTADSLLDDMVEAGPPADLVSAYAQPLAMAVICRVMGVPYEDRQAIASWFGRLLGLFPNAAGEISAARWELDAYISELVDAKRSAPGDDALSSLISAHDNGELTGRELTDLGWSLLFTGYPSQWISIANAVLRLLRHPDQLDLLRARPNLLRGAVEESLRVNPFSVAGILLRIALEDVRLGGVTIRAGESVVPAAISANRDESVFPDADTFDIRRTPNPQLAFGKGPHFCLAARLSRVEIEVALKAILRRLPGLEVAGGGNEIRVRDDMVLYALTAVPVTW</sequence>
<dbReference type="PANTHER" id="PTHR46696:SF6">
    <property type="entry name" value="P450, PUTATIVE (EUROFUNG)-RELATED"/>
    <property type="match status" value="1"/>
</dbReference>
<dbReference type="InterPro" id="IPR001128">
    <property type="entry name" value="Cyt_P450"/>
</dbReference>
<dbReference type="InterPro" id="IPR002397">
    <property type="entry name" value="Cyt_P450_B"/>
</dbReference>
<gene>
    <name evidence="3" type="ORF">GCM10010411_77920</name>
</gene>
<name>A0ABN3QKJ1_9ACTN</name>
<keyword evidence="2" id="KW-0408">Iron</keyword>